<evidence type="ECO:0000259" key="6">
    <source>
        <dbReference type="Pfam" id="PF02872"/>
    </source>
</evidence>
<evidence type="ECO:0000256" key="4">
    <source>
        <dbReference type="SAM" id="Phobius"/>
    </source>
</evidence>
<evidence type="ECO:0000313" key="7">
    <source>
        <dbReference type="EMBL" id="KAK9695107.1"/>
    </source>
</evidence>
<dbReference type="SUPFAM" id="SSF55816">
    <property type="entry name" value="5'-nucleotidase (syn. UDP-sugar hydrolase), C-terminal domain"/>
    <property type="match status" value="1"/>
</dbReference>
<dbReference type="Gene3D" id="3.60.21.10">
    <property type="match status" value="1"/>
</dbReference>
<dbReference type="InterPro" id="IPR004843">
    <property type="entry name" value="Calcineurin-like_PHP"/>
</dbReference>
<evidence type="ECO:0000313" key="8">
    <source>
        <dbReference type="Proteomes" id="UP001479436"/>
    </source>
</evidence>
<dbReference type="InterPro" id="IPR029052">
    <property type="entry name" value="Metallo-depent_PP-like"/>
</dbReference>
<keyword evidence="3" id="KW-0547">Nucleotide-binding</keyword>
<feature type="domain" description="5'-Nucleotidase C-terminal" evidence="6">
    <location>
        <begin position="362"/>
        <end position="505"/>
    </location>
</feature>
<comment type="caution">
    <text evidence="7">The sequence shown here is derived from an EMBL/GenBank/DDBJ whole genome shotgun (WGS) entry which is preliminary data.</text>
</comment>
<dbReference type="Proteomes" id="UP001479436">
    <property type="component" value="Unassembled WGS sequence"/>
</dbReference>
<dbReference type="CDD" id="cd07409">
    <property type="entry name" value="MPP_CD73_N"/>
    <property type="match status" value="1"/>
</dbReference>
<dbReference type="Pfam" id="PF02872">
    <property type="entry name" value="5_nucleotid_C"/>
    <property type="match status" value="1"/>
</dbReference>
<proteinExistence type="inferred from homology"/>
<dbReference type="EMBL" id="JASJQH010008118">
    <property type="protein sequence ID" value="KAK9695107.1"/>
    <property type="molecule type" value="Genomic_DNA"/>
</dbReference>
<protein>
    <recommendedName>
        <fullName evidence="9">5'-nucleotidase</fullName>
    </recommendedName>
</protein>
<keyword evidence="4" id="KW-1133">Transmembrane helix</keyword>
<gene>
    <name evidence="7" type="ORF">K7432_013132</name>
</gene>
<evidence type="ECO:0000259" key="5">
    <source>
        <dbReference type="Pfam" id="PF00149"/>
    </source>
</evidence>
<feature type="domain" description="Calcineurin-like phosphoesterase" evidence="5">
    <location>
        <begin position="38"/>
        <end position="253"/>
    </location>
</feature>
<dbReference type="PRINTS" id="PR01607">
    <property type="entry name" value="APYRASEFAMLY"/>
</dbReference>
<dbReference type="InterPro" id="IPR006146">
    <property type="entry name" value="5'-Nucleotdase_CS"/>
</dbReference>
<keyword evidence="2" id="KW-0732">Signal</keyword>
<dbReference type="Pfam" id="PF00149">
    <property type="entry name" value="Metallophos"/>
    <property type="match status" value="1"/>
</dbReference>
<dbReference type="PANTHER" id="PTHR11575:SF24">
    <property type="entry name" value="5'-NUCLEOTIDASE"/>
    <property type="match status" value="1"/>
</dbReference>
<name>A0ABR2VRV6_9FUNG</name>
<evidence type="ECO:0000256" key="1">
    <source>
        <dbReference type="ARBA" id="ARBA00006654"/>
    </source>
</evidence>
<dbReference type="InterPro" id="IPR008334">
    <property type="entry name" value="5'-Nucleotdase_C"/>
</dbReference>
<organism evidence="7 8">
    <name type="scientific">Basidiobolus ranarum</name>
    <dbReference type="NCBI Taxonomy" id="34480"/>
    <lineage>
        <taxon>Eukaryota</taxon>
        <taxon>Fungi</taxon>
        <taxon>Fungi incertae sedis</taxon>
        <taxon>Zoopagomycota</taxon>
        <taxon>Entomophthoromycotina</taxon>
        <taxon>Basidiobolomycetes</taxon>
        <taxon>Basidiobolales</taxon>
        <taxon>Basidiobolaceae</taxon>
        <taxon>Basidiobolus</taxon>
    </lineage>
</organism>
<dbReference type="Gene3D" id="3.90.780.10">
    <property type="entry name" value="5'-Nucleotidase, C-terminal domain"/>
    <property type="match status" value="1"/>
</dbReference>
<keyword evidence="4" id="KW-0472">Membrane</keyword>
<dbReference type="PANTHER" id="PTHR11575">
    <property type="entry name" value="5'-NUCLEOTIDASE-RELATED"/>
    <property type="match status" value="1"/>
</dbReference>
<dbReference type="SUPFAM" id="SSF56300">
    <property type="entry name" value="Metallo-dependent phosphatases"/>
    <property type="match status" value="1"/>
</dbReference>
<sequence>MGLKLPLRYSVLCAIILLTVIHVIFRFITSPTHLRRLTIIHTNDIHAHIEQFNQYGKDCDSLDIELGSCVGGIARQKTIIDRIRQNSPNTLLFDAGDQFSGTAYYGYYKGNISHQVMNLLGYDLMTLGNHEFDDGVEQLSHFLSKLNFPTVCANLEIKEQPELSKRIKPYEIFPEYQLGVIGIVTTTTEFTSNSGPNVKFTQPIDMVKKYVQELKSVGVKTIIVLSHNGYREDIELATQTTDIDLIVGGHSHTFLSSNSEDPHHSHAEGDYPTLIKNLDGHPTYITQAWSWGRYVGHLELQLNDEGKIHEINGRPIRIDSSVPEDPEVAIAIQGWRDPLVEYMNRVIGKAILPFSPPTYWVTVESTIGNLVGDAISHVRNTSVGIFFNFGDVQGGLEIGDIQIQDIFRVIPFDSSVVEITLSGRQLFDMIEGVLSHKNLENQEKVTGAIQVNGIRFRYLPNATEFHKLQELFISNGNLSEYNAVQFDQQYTLVTLDFVAKGGDNILYPPIPHTTPLGTLRSILIQYIEAQKTLIPHLDGRITISTDSIE</sequence>
<keyword evidence="3" id="KW-0378">Hydrolase</keyword>
<feature type="transmembrane region" description="Helical" evidence="4">
    <location>
        <begin position="7"/>
        <end position="28"/>
    </location>
</feature>
<comment type="similarity">
    <text evidence="1 3">Belongs to the 5'-nucleotidase family.</text>
</comment>
<dbReference type="InterPro" id="IPR036907">
    <property type="entry name" value="5'-Nucleotdase_C_sf"/>
</dbReference>
<dbReference type="PROSITE" id="PS00786">
    <property type="entry name" value="5_NUCLEOTIDASE_2"/>
    <property type="match status" value="1"/>
</dbReference>
<accession>A0ABR2VRV6</accession>
<evidence type="ECO:0000256" key="2">
    <source>
        <dbReference type="ARBA" id="ARBA00022729"/>
    </source>
</evidence>
<dbReference type="InterPro" id="IPR006179">
    <property type="entry name" value="5_nucleotidase/apyrase"/>
</dbReference>
<evidence type="ECO:0008006" key="9">
    <source>
        <dbReference type="Google" id="ProtNLM"/>
    </source>
</evidence>
<reference evidence="7 8" key="1">
    <citation type="submission" date="2023-04" db="EMBL/GenBank/DDBJ databases">
        <title>Genome of Basidiobolus ranarum AG-B5.</title>
        <authorList>
            <person name="Stajich J.E."/>
            <person name="Carter-House D."/>
            <person name="Gryganskyi A."/>
        </authorList>
    </citation>
    <scope>NUCLEOTIDE SEQUENCE [LARGE SCALE GENOMIC DNA]</scope>
    <source>
        <strain evidence="7 8">AG-B5</strain>
    </source>
</reference>
<keyword evidence="4" id="KW-0812">Transmembrane</keyword>
<dbReference type="PROSITE" id="PS00785">
    <property type="entry name" value="5_NUCLEOTIDASE_1"/>
    <property type="match status" value="1"/>
</dbReference>
<evidence type="ECO:0000256" key="3">
    <source>
        <dbReference type="RuleBase" id="RU362119"/>
    </source>
</evidence>
<keyword evidence="8" id="KW-1185">Reference proteome</keyword>